<dbReference type="AlphaFoldDB" id="A0AAD8K238"/>
<dbReference type="EMBL" id="JAUHHV010000008">
    <property type="protein sequence ID" value="KAK1414995.1"/>
    <property type="molecule type" value="Genomic_DNA"/>
</dbReference>
<evidence type="ECO:0000313" key="1">
    <source>
        <dbReference type="EMBL" id="KAK1414995.1"/>
    </source>
</evidence>
<keyword evidence="2" id="KW-1185">Reference proteome</keyword>
<dbReference type="Proteomes" id="UP001229421">
    <property type="component" value="Unassembled WGS sequence"/>
</dbReference>
<organism evidence="1 2">
    <name type="scientific">Tagetes erecta</name>
    <name type="common">African marigold</name>
    <dbReference type="NCBI Taxonomy" id="13708"/>
    <lineage>
        <taxon>Eukaryota</taxon>
        <taxon>Viridiplantae</taxon>
        <taxon>Streptophyta</taxon>
        <taxon>Embryophyta</taxon>
        <taxon>Tracheophyta</taxon>
        <taxon>Spermatophyta</taxon>
        <taxon>Magnoliopsida</taxon>
        <taxon>eudicotyledons</taxon>
        <taxon>Gunneridae</taxon>
        <taxon>Pentapetalae</taxon>
        <taxon>asterids</taxon>
        <taxon>campanulids</taxon>
        <taxon>Asterales</taxon>
        <taxon>Asteraceae</taxon>
        <taxon>Asteroideae</taxon>
        <taxon>Heliantheae alliance</taxon>
        <taxon>Tageteae</taxon>
        <taxon>Tagetes</taxon>
    </lineage>
</organism>
<comment type="caution">
    <text evidence="1">The sequence shown here is derived from an EMBL/GenBank/DDBJ whole genome shotgun (WGS) entry which is preliminary data.</text>
</comment>
<reference evidence="1" key="1">
    <citation type="journal article" date="2023" name="bioRxiv">
        <title>Improved chromosome-level genome assembly for marigold (Tagetes erecta).</title>
        <authorList>
            <person name="Jiang F."/>
            <person name="Yuan L."/>
            <person name="Wang S."/>
            <person name="Wang H."/>
            <person name="Xu D."/>
            <person name="Wang A."/>
            <person name="Fan W."/>
        </authorList>
    </citation>
    <scope>NUCLEOTIDE SEQUENCE</scope>
    <source>
        <strain evidence="1">WSJ</strain>
        <tissue evidence="1">Leaf</tissue>
    </source>
</reference>
<gene>
    <name evidence="1" type="ORF">QVD17_30764</name>
</gene>
<protein>
    <submittedName>
        <fullName evidence="1">Uncharacterized protein</fullName>
    </submittedName>
</protein>
<proteinExistence type="predicted"/>
<sequence length="87" mass="10032">MYLPADDNLCPLSRVHQEYQSKEVIPFSEVLSIVAPISSFPLQHDNIRFDALISSLKQFEVLFVVLFDDLRNSLEKESWRTIAHGLN</sequence>
<name>A0AAD8K238_TARER</name>
<evidence type="ECO:0000313" key="2">
    <source>
        <dbReference type="Proteomes" id="UP001229421"/>
    </source>
</evidence>
<accession>A0AAD8K238</accession>